<keyword evidence="2" id="KW-0732">Signal</keyword>
<keyword evidence="1 2" id="KW-0998">Cell outer membrane</keyword>
<dbReference type="InterPro" id="IPR050218">
    <property type="entry name" value="LptD"/>
</dbReference>
<organism evidence="4 5">
    <name type="scientific">Dyella psychrodurans</name>
    <dbReference type="NCBI Taxonomy" id="1927960"/>
    <lineage>
        <taxon>Bacteria</taxon>
        <taxon>Pseudomonadati</taxon>
        <taxon>Pseudomonadota</taxon>
        <taxon>Gammaproteobacteria</taxon>
        <taxon>Lysobacterales</taxon>
        <taxon>Rhodanobacteraceae</taxon>
        <taxon>Dyella</taxon>
    </lineage>
</organism>
<evidence type="ECO:0000313" key="5">
    <source>
        <dbReference type="Proteomes" id="UP000255334"/>
    </source>
</evidence>
<comment type="caution">
    <text evidence="4">The sequence shown here is derived from an EMBL/GenBank/DDBJ whole genome shotgun (WGS) entry which is preliminary data.</text>
</comment>
<reference evidence="4 5" key="1">
    <citation type="submission" date="2018-07" db="EMBL/GenBank/DDBJ databases">
        <title>Dyella monticola sp. nov. and Dyella psychrodurans sp. nov. isolated from monsoon evergreen broad-leaved forest soil of Dinghu Mountain, China.</title>
        <authorList>
            <person name="Gao Z."/>
            <person name="Qiu L."/>
        </authorList>
    </citation>
    <scope>NUCLEOTIDE SEQUENCE [LARGE SCALE GENOMIC DNA]</scope>
    <source>
        <strain evidence="4 5">4MSK11</strain>
    </source>
</reference>
<dbReference type="GO" id="GO:0043165">
    <property type="term" value="P:Gram-negative-bacterium-type cell outer membrane assembly"/>
    <property type="evidence" value="ECO:0007669"/>
    <property type="project" value="UniProtKB-UniRule"/>
</dbReference>
<protein>
    <recommendedName>
        <fullName evidence="2">LPS-assembly protein LptD</fullName>
    </recommendedName>
</protein>
<keyword evidence="2" id="KW-0472">Membrane</keyword>
<dbReference type="Pfam" id="PF04453">
    <property type="entry name" value="LptD"/>
    <property type="match status" value="1"/>
</dbReference>
<dbReference type="AlphaFoldDB" id="A0A370XA91"/>
<comment type="similarity">
    <text evidence="2">Belongs to the LptD family.</text>
</comment>
<feature type="domain" description="LptD C-terminal" evidence="3">
    <location>
        <begin position="335"/>
        <end position="724"/>
    </location>
</feature>
<feature type="signal peptide" evidence="2">
    <location>
        <begin position="1"/>
        <end position="23"/>
    </location>
</feature>
<dbReference type="OrthoDB" id="9760225at2"/>
<comment type="subunit">
    <text evidence="2">Component of the lipopolysaccharide transport and assembly complex. Interacts with LptE and LptA.</text>
</comment>
<evidence type="ECO:0000313" key="4">
    <source>
        <dbReference type="EMBL" id="RDS85212.1"/>
    </source>
</evidence>
<accession>A0A370XA91</accession>
<dbReference type="HAMAP" id="MF_01411">
    <property type="entry name" value="LPS_assembly_LptD"/>
    <property type="match status" value="1"/>
</dbReference>
<dbReference type="EMBL" id="QRBF01000002">
    <property type="protein sequence ID" value="RDS85212.1"/>
    <property type="molecule type" value="Genomic_DNA"/>
</dbReference>
<dbReference type="GO" id="GO:0009279">
    <property type="term" value="C:cell outer membrane"/>
    <property type="evidence" value="ECO:0007669"/>
    <property type="project" value="UniProtKB-SubCell"/>
</dbReference>
<comment type="subcellular location">
    <subcellularLocation>
        <location evidence="2">Cell outer membrane</location>
    </subcellularLocation>
</comment>
<dbReference type="PANTHER" id="PTHR30189">
    <property type="entry name" value="LPS-ASSEMBLY PROTEIN"/>
    <property type="match status" value="1"/>
</dbReference>
<evidence type="ECO:0000256" key="2">
    <source>
        <dbReference type="HAMAP-Rule" id="MF_01411"/>
    </source>
</evidence>
<sequence length="814" mass="92259" precursor="true">MPPRRLLAIAAAAALMSSPGVQAASQTKHPKASLDGSEVVCPLGTFICPPRPDNFALCRPNGQLEFYDPFLSKDSSLRSTAKTFVWADHVQSPDQTVYHLTGHVKTVRADQELHADVADYNSDTTDYDARGNVHYQEAIHLLSADHIVGNTNNSTGVATGNVRFQMLDSHGNGTAVRAEMIDENRNRYSVVTYSTCDIGRHIWEIRAKKLETDQTTGRGIARDATMSMYGVPFFYSPYMSFPLNNDRSSGFLYPYFEHTGNAGYQFRIPYYFNLAPNYDATLDPRYYSLRGVMLSGEVRYLFPKTNGTFEFDFLPSDNYNDQKITPSAPDTQGQQRYSYKFINNTILFPGWSLNTNINRASDQNYLHDFGDDLYSVSTTILYSSIYLNGSGNWWSAQVGGDIWQNVDPSQPNSVEPYKRLPRATFNMDIPFWHWYDAGLTSEAVSFHKSNSVEGSRLDLYPYVDADYQGSWWFIRPKIAYRYTTYALDAGYQDYYTANTTSTTTTIYKFNDASPTRSLPILSLDQGLIFDRSTSLFGTNYTQTLEPRLYYLYVPYRNQNNLPLFDTSLMNFDDWMLFAPNQFSGADRQMNANNLTAAVTTRLLDDGGVERLTATFGQIRYFTPQLVQDAFTPPTYWAGSDYVAELGTQLNDQWTMSTEYLWNPNTKKTELGTFTVQRRLGFDGVLNFSYRLRQNLALTALNTETYQKTVEQYDISAVYPLTDRWRLIGDWTYSVMDHETVEAVAGVQYEGCCVKVSLVARHYVTGYDGVVSSLLPGQTTPGKDTAVMFELEFKGMGSFSGQTDSILRRDILGYQ</sequence>
<dbReference type="InterPro" id="IPR020889">
    <property type="entry name" value="LipoPS_assembly_LptD"/>
</dbReference>
<dbReference type="InterPro" id="IPR007543">
    <property type="entry name" value="LptD_C"/>
</dbReference>
<dbReference type="GO" id="GO:1990351">
    <property type="term" value="C:transporter complex"/>
    <property type="evidence" value="ECO:0007669"/>
    <property type="project" value="TreeGrafter"/>
</dbReference>
<evidence type="ECO:0000259" key="3">
    <source>
        <dbReference type="Pfam" id="PF04453"/>
    </source>
</evidence>
<keyword evidence="5" id="KW-1185">Reference proteome</keyword>
<name>A0A370XA91_9GAMM</name>
<dbReference type="Proteomes" id="UP000255334">
    <property type="component" value="Unassembled WGS sequence"/>
</dbReference>
<gene>
    <name evidence="2" type="primary">lptD</name>
    <name evidence="4" type="ORF">DWU99_06625</name>
</gene>
<evidence type="ECO:0000256" key="1">
    <source>
        <dbReference type="ARBA" id="ARBA00023237"/>
    </source>
</evidence>
<feature type="chain" id="PRO_5017095699" description="LPS-assembly protein LptD" evidence="2">
    <location>
        <begin position="24"/>
        <end position="814"/>
    </location>
</feature>
<comment type="caution">
    <text evidence="2">Lacks conserved residue(s) required for the propagation of feature annotation.</text>
</comment>
<comment type="function">
    <text evidence="2">Together with LptE, is involved in the assembly of lipopolysaccharide (LPS) at the surface of the outer membrane.</text>
</comment>
<proteinExistence type="inferred from homology"/>
<dbReference type="GO" id="GO:0015920">
    <property type="term" value="P:lipopolysaccharide transport"/>
    <property type="evidence" value="ECO:0007669"/>
    <property type="project" value="InterPro"/>
</dbReference>
<dbReference type="PANTHER" id="PTHR30189:SF1">
    <property type="entry name" value="LPS-ASSEMBLY PROTEIN LPTD"/>
    <property type="match status" value="1"/>
</dbReference>